<sequence length="80" mass="9008">MSVAPSPPKLLSKLAVMDVLGVSDRTLEKLVKARQFPPPLRLGKHARWAEDVVLKWLELQLEPQTKWEPPKRAGRSAARS</sequence>
<dbReference type="Pfam" id="PF12728">
    <property type="entry name" value="HTH_17"/>
    <property type="match status" value="1"/>
</dbReference>
<dbReference type="InterPro" id="IPR009061">
    <property type="entry name" value="DNA-bd_dom_put_sf"/>
</dbReference>
<comment type="caution">
    <text evidence="2">The sequence shown here is derived from an EMBL/GenBank/DDBJ whole genome shotgun (WGS) entry which is preliminary data.</text>
</comment>
<keyword evidence="3" id="KW-1185">Reference proteome</keyword>
<gene>
    <name evidence="2" type="ORF">EV672_103346</name>
</gene>
<evidence type="ECO:0000313" key="3">
    <source>
        <dbReference type="Proteomes" id="UP000294593"/>
    </source>
</evidence>
<proteinExistence type="predicted"/>
<dbReference type="InterPro" id="IPR041657">
    <property type="entry name" value="HTH_17"/>
</dbReference>
<dbReference type="SUPFAM" id="SSF46955">
    <property type="entry name" value="Putative DNA-binding domain"/>
    <property type="match status" value="1"/>
</dbReference>
<name>A0A4R6REY1_9BURK</name>
<dbReference type="RefSeq" id="WP_424923124.1">
    <property type="nucleotide sequence ID" value="NZ_SNXW01000003.1"/>
</dbReference>
<reference evidence="2 3" key="1">
    <citation type="submission" date="2019-03" db="EMBL/GenBank/DDBJ databases">
        <title>Genomic Encyclopedia of Type Strains, Phase IV (KMG-IV): sequencing the most valuable type-strain genomes for metagenomic binning, comparative biology and taxonomic classification.</title>
        <authorList>
            <person name="Goeker M."/>
        </authorList>
    </citation>
    <scope>NUCLEOTIDE SEQUENCE [LARGE SCALE GENOMIC DNA]</scope>
    <source>
        <strain evidence="2 3">DSM 11901</strain>
    </source>
</reference>
<protein>
    <submittedName>
        <fullName evidence="2">AlpA family transcriptional regulator</fullName>
    </submittedName>
</protein>
<dbReference type="Proteomes" id="UP000294593">
    <property type="component" value="Unassembled WGS sequence"/>
</dbReference>
<feature type="domain" description="Helix-turn-helix" evidence="1">
    <location>
        <begin position="16"/>
        <end position="58"/>
    </location>
</feature>
<organism evidence="2 3">
    <name type="scientific">Aquabacterium commune</name>
    <dbReference type="NCBI Taxonomy" id="70586"/>
    <lineage>
        <taxon>Bacteria</taxon>
        <taxon>Pseudomonadati</taxon>
        <taxon>Pseudomonadota</taxon>
        <taxon>Betaproteobacteria</taxon>
        <taxon>Burkholderiales</taxon>
        <taxon>Aquabacterium</taxon>
    </lineage>
</organism>
<evidence type="ECO:0000313" key="2">
    <source>
        <dbReference type="EMBL" id="TDP84772.1"/>
    </source>
</evidence>
<accession>A0A4R6REY1</accession>
<dbReference type="EMBL" id="SNXW01000003">
    <property type="protein sequence ID" value="TDP84772.1"/>
    <property type="molecule type" value="Genomic_DNA"/>
</dbReference>
<evidence type="ECO:0000259" key="1">
    <source>
        <dbReference type="Pfam" id="PF12728"/>
    </source>
</evidence>
<dbReference type="Gene3D" id="1.10.238.160">
    <property type="match status" value="1"/>
</dbReference>
<dbReference type="AlphaFoldDB" id="A0A4R6REY1"/>